<dbReference type="Proteomes" id="UP000632498">
    <property type="component" value="Unassembled WGS sequence"/>
</dbReference>
<reference evidence="3" key="2">
    <citation type="submission" date="2020-09" db="EMBL/GenBank/DDBJ databases">
        <authorList>
            <person name="Sun Q."/>
            <person name="Zhou Y."/>
        </authorList>
    </citation>
    <scope>NUCLEOTIDE SEQUENCE</scope>
    <source>
        <strain evidence="3">CGMCC 1.15254</strain>
    </source>
</reference>
<dbReference type="InterPro" id="IPR007379">
    <property type="entry name" value="Tim44-like_dom"/>
</dbReference>
<dbReference type="EMBL" id="BMHV01000006">
    <property type="protein sequence ID" value="GGF59212.1"/>
    <property type="molecule type" value="Genomic_DNA"/>
</dbReference>
<dbReference type="PANTHER" id="PTHR41542">
    <property type="entry name" value="BLL5807 PROTEIN"/>
    <property type="match status" value="1"/>
</dbReference>
<dbReference type="InterPro" id="IPR032710">
    <property type="entry name" value="NTF2-like_dom_sf"/>
</dbReference>
<evidence type="ECO:0000259" key="2">
    <source>
        <dbReference type="SMART" id="SM00978"/>
    </source>
</evidence>
<dbReference type="Pfam" id="PF04280">
    <property type="entry name" value="Tim44"/>
    <property type="match status" value="1"/>
</dbReference>
<comment type="caution">
    <text evidence="3">The sequence shown here is derived from an EMBL/GenBank/DDBJ whole genome shotgun (WGS) entry which is preliminary data.</text>
</comment>
<dbReference type="PANTHER" id="PTHR41542:SF1">
    <property type="entry name" value="BLL5807 PROTEIN"/>
    <property type="match status" value="1"/>
</dbReference>
<evidence type="ECO:0000313" key="4">
    <source>
        <dbReference type="Proteomes" id="UP000632498"/>
    </source>
</evidence>
<feature type="compositionally biased region" description="Basic and acidic residues" evidence="1">
    <location>
        <begin position="28"/>
        <end position="40"/>
    </location>
</feature>
<proteinExistence type="predicted"/>
<dbReference type="SUPFAM" id="SSF54427">
    <property type="entry name" value="NTF2-like"/>
    <property type="match status" value="1"/>
</dbReference>
<organism evidence="3 4">
    <name type="scientific">Terasakiella brassicae</name>
    <dbReference type="NCBI Taxonomy" id="1634917"/>
    <lineage>
        <taxon>Bacteria</taxon>
        <taxon>Pseudomonadati</taxon>
        <taxon>Pseudomonadota</taxon>
        <taxon>Alphaproteobacteria</taxon>
        <taxon>Rhodospirillales</taxon>
        <taxon>Terasakiellaceae</taxon>
        <taxon>Terasakiella</taxon>
    </lineage>
</organism>
<evidence type="ECO:0000313" key="3">
    <source>
        <dbReference type="EMBL" id="GGF59212.1"/>
    </source>
</evidence>
<keyword evidence="4" id="KW-1185">Reference proteome</keyword>
<sequence length="232" mass="25595">MANFDLILLALIAVFIFLRLRSVLGSKDGNEDNRNHRDIFNPDPMDEDNESSQDNVIHLPGSGPQNQQNQHPIPEVNEIEPVGPVQQALAEIMAADPNFDQHGFVEGARGAFEMILTAFAGDDRETLKNLLTPEVYHNFESALEARKAAGETLETTLIGIGSLEIIDAALENKMAEVTVRIVSEQVNVTCDADGEVVDGDSNYIDTITDVWTFERDITSNSPIWFLKATQAE</sequence>
<dbReference type="PIRSF" id="PIRSF031890">
    <property type="entry name" value="UCP031890_transporter_Tim44"/>
    <property type="match status" value="1"/>
</dbReference>
<accession>A0A917BUJ9</accession>
<reference evidence="3" key="1">
    <citation type="journal article" date="2014" name="Int. J. Syst. Evol. Microbiol.">
        <title>Complete genome sequence of Corynebacterium casei LMG S-19264T (=DSM 44701T), isolated from a smear-ripened cheese.</title>
        <authorList>
            <consortium name="US DOE Joint Genome Institute (JGI-PGF)"/>
            <person name="Walter F."/>
            <person name="Albersmeier A."/>
            <person name="Kalinowski J."/>
            <person name="Ruckert C."/>
        </authorList>
    </citation>
    <scope>NUCLEOTIDE SEQUENCE</scope>
    <source>
        <strain evidence="3">CGMCC 1.15254</strain>
    </source>
</reference>
<name>A0A917BUJ9_9PROT</name>
<dbReference type="NCBIfam" id="NF033779">
    <property type="entry name" value="Tim44_TimA_adap"/>
    <property type="match status" value="1"/>
</dbReference>
<dbReference type="SMART" id="SM00978">
    <property type="entry name" value="Tim44"/>
    <property type="match status" value="1"/>
</dbReference>
<dbReference type="RefSeq" id="WP_188662576.1">
    <property type="nucleotide sequence ID" value="NZ_BMHV01000006.1"/>
</dbReference>
<dbReference type="AlphaFoldDB" id="A0A917BUJ9"/>
<evidence type="ECO:0000256" key="1">
    <source>
        <dbReference type="SAM" id="MobiDB-lite"/>
    </source>
</evidence>
<feature type="domain" description="Tim44-like" evidence="2">
    <location>
        <begin position="85"/>
        <end position="231"/>
    </location>
</feature>
<gene>
    <name evidence="3" type="ORF">GCM10011332_11040</name>
</gene>
<dbReference type="InterPro" id="IPR016985">
    <property type="entry name" value="UCP031890_Tim44-rel"/>
</dbReference>
<protein>
    <recommendedName>
        <fullName evidence="2">Tim44-like domain-containing protein</fullName>
    </recommendedName>
</protein>
<feature type="region of interest" description="Disordered" evidence="1">
    <location>
        <begin position="27"/>
        <end position="71"/>
    </location>
</feature>
<dbReference type="Gene3D" id="3.10.450.240">
    <property type="match status" value="1"/>
</dbReference>